<evidence type="ECO:0000313" key="2">
    <source>
        <dbReference type="Proteomes" id="UP000224101"/>
    </source>
</evidence>
<dbReference type="EMBL" id="KY979132">
    <property type="protein sequence ID" value="ASD50443.1"/>
    <property type="molecule type" value="Genomic_DNA"/>
</dbReference>
<keyword evidence="2" id="KW-1185">Reference proteome</keyword>
<dbReference type="GeneID" id="40085846"/>
<dbReference type="Proteomes" id="UP000224101">
    <property type="component" value="Segment"/>
</dbReference>
<organism evidence="1 2">
    <name type="scientific">Acidovorax phage ACP17</name>
    <dbReference type="NCBI Taxonomy" id="2010329"/>
    <lineage>
        <taxon>Viruses</taxon>
        <taxon>Duplodnaviria</taxon>
        <taxon>Heunggongvirae</taxon>
        <taxon>Uroviricota</taxon>
        <taxon>Caudoviricetes</taxon>
        <taxon>Busanvirus</taxon>
        <taxon>Busanvirus ACP17</taxon>
    </lineage>
</organism>
<protein>
    <submittedName>
        <fullName evidence="1">Uncharacterized protein</fullName>
    </submittedName>
</protein>
<dbReference type="KEGG" id="vg:40085846"/>
<evidence type="ECO:0000313" key="1">
    <source>
        <dbReference type="EMBL" id="ASD50443.1"/>
    </source>
</evidence>
<sequence length="127" mass="14433">MKADIKDHLERTIAASKKRLNEFSLAFAKEPLYTMRWADQTFEHAAKMEVYGKALVSLEAPGLQMEVDGEKVFNLRRCIEILQDLILHETRHPARSTSAMANIADQLVNAARCELLEDLKTFEKEGA</sequence>
<proteinExistence type="predicted"/>
<reference evidence="1 2" key="1">
    <citation type="submission" date="2017-08" db="EMBL/GenBank/DDBJ databases">
        <title>Characterization and complete genome sequence of novel bacteriophage infecting the causal agent of bacterial fruit blotch, Acidovorax citrulli.</title>
        <authorList>
            <person name="Midani A.R."/>
            <person name="Park S.-H."/>
            <person name="Choi T.-J."/>
        </authorList>
    </citation>
    <scope>NUCLEOTIDE SEQUENCE [LARGE SCALE GENOMIC DNA]</scope>
</reference>
<accession>A0A218M327</accession>
<dbReference type="RefSeq" id="YP_009609761.1">
    <property type="nucleotide sequence ID" value="NC_041997.1"/>
</dbReference>
<name>A0A218M327_9CAUD</name>